<sequence length="316" mass="36229">MRSTFVNKHLTFSKKERIAILVLLLAICCVIILPYITTSHRRYTDITTSADTAWLMAANALQQKPMSNPSKTNSEDKNKYQYIQSENFSQPTPNTPLFVFDPNTAEVEDLRRLGLREKTIQILVNYRNKGGKFKKAEDLQKIYGLKQEEYERLLPYIVITPPTSAPSSSLPLRSTYMEDVVKSRPTLIEINSADRETFKSLYGIGDKLATRIINFRNKLGGFYSIEQIGETYGLADSVFNKIKPHLQVNAEMVQKINVNTATYDELNNHPYINSQTAYQILKYRKENGSINDIEAIKSLVQPNDVFDKIKHYIKTE</sequence>
<dbReference type="SUPFAM" id="SSF47781">
    <property type="entry name" value="RuvA domain 2-like"/>
    <property type="match status" value="3"/>
</dbReference>
<dbReference type="PANTHER" id="PTHR21180">
    <property type="entry name" value="ENDONUCLEASE/EXONUCLEASE/PHOSPHATASE FAMILY DOMAIN-CONTAINING PROTEIN 1"/>
    <property type="match status" value="1"/>
</dbReference>
<dbReference type="RefSeq" id="WP_330973406.1">
    <property type="nucleotide sequence ID" value="NZ_JAZGLY010000001.1"/>
</dbReference>
<dbReference type="Pfam" id="PF12836">
    <property type="entry name" value="HHH_3"/>
    <property type="match status" value="3"/>
</dbReference>
<dbReference type="PANTHER" id="PTHR21180:SF32">
    <property type="entry name" value="ENDONUCLEASE_EXONUCLEASE_PHOSPHATASE FAMILY DOMAIN-CONTAINING PROTEIN 1"/>
    <property type="match status" value="1"/>
</dbReference>
<keyword evidence="1" id="KW-0472">Membrane</keyword>
<dbReference type="Proteomes" id="UP001357452">
    <property type="component" value="Unassembled WGS sequence"/>
</dbReference>
<comment type="caution">
    <text evidence="2">The sequence shown here is derived from an EMBL/GenBank/DDBJ whole genome shotgun (WGS) entry which is preliminary data.</text>
</comment>
<keyword evidence="1" id="KW-0812">Transmembrane</keyword>
<feature type="transmembrane region" description="Helical" evidence="1">
    <location>
        <begin position="18"/>
        <end position="36"/>
    </location>
</feature>
<accession>A0ABU7RDJ0</accession>
<dbReference type="Gene3D" id="1.10.150.320">
    <property type="entry name" value="Photosystem II 12 kDa extrinsic protein"/>
    <property type="match status" value="1"/>
</dbReference>
<evidence type="ECO:0000256" key="1">
    <source>
        <dbReference type="SAM" id="Phobius"/>
    </source>
</evidence>
<dbReference type="EMBL" id="JAZGLY010000001">
    <property type="protein sequence ID" value="MEE6186001.1"/>
    <property type="molecule type" value="Genomic_DNA"/>
</dbReference>
<name>A0ABU7RDJ0_9BACT</name>
<reference evidence="2 3" key="1">
    <citation type="submission" date="2024-01" db="EMBL/GenBank/DDBJ databases">
        <title>Niabella digestum sp. nov., isolated from waste digestion system.</title>
        <authorList>
            <person name="Zhang L."/>
        </authorList>
    </citation>
    <scope>NUCLEOTIDE SEQUENCE [LARGE SCALE GENOMIC DNA]</scope>
    <source>
        <strain evidence="2 3">A18</strain>
    </source>
</reference>
<gene>
    <name evidence="2" type="ORF">V2H41_01820</name>
</gene>
<dbReference type="InterPro" id="IPR051675">
    <property type="entry name" value="Endo/Exo/Phosphatase_dom_1"/>
</dbReference>
<dbReference type="Gene3D" id="1.10.150.280">
    <property type="entry name" value="AF1531-like domain"/>
    <property type="match status" value="2"/>
</dbReference>
<keyword evidence="3" id="KW-1185">Reference proteome</keyword>
<protein>
    <submittedName>
        <fullName evidence="2">Helix-hairpin-helix domain-containing protein</fullName>
    </submittedName>
</protein>
<organism evidence="2 3">
    <name type="scientific">Niabella digestorum</name>
    <dbReference type="NCBI Taxonomy" id="3117701"/>
    <lineage>
        <taxon>Bacteria</taxon>
        <taxon>Pseudomonadati</taxon>
        <taxon>Bacteroidota</taxon>
        <taxon>Chitinophagia</taxon>
        <taxon>Chitinophagales</taxon>
        <taxon>Chitinophagaceae</taxon>
        <taxon>Niabella</taxon>
    </lineage>
</organism>
<evidence type="ECO:0000313" key="2">
    <source>
        <dbReference type="EMBL" id="MEE6186001.1"/>
    </source>
</evidence>
<evidence type="ECO:0000313" key="3">
    <source>
        <dbReference type="Proteomes" id="UP001357452"/>
    </source>
</evidence>
<keyword evidence="1" id="KW-1133">Transmembrane helix</keyword>
<proteinExistence type="predicted"/>
<dbReference type="InterPro" id="IPR010994">
    <property type="entry name" value="RuvA_2-like"/>
</dbReference>